<dbReference type="PANTHER" id="PTHR33308">
    <property type="entry name" value="PEPTIDOGLYCAN HYDROLASE FLGJ"/>
    <property type="match status" value="1"/>
</dbReference>
<dbReference type="InterPro" id="IPR016047">
    <property type="entry name" value="M23ase_b-sheet_dom"/>
</dbReference>
<dbReference type="InterPro" id="IPR011055">
    <property type="entry name" value="Dup_hybrid_motif"/>
</dbReference>
<keyword evidence="2" id="KW-0378">Hydrolase</keyword>
<feature type="region of interest" description="Disordered" evidence="3">
    <location>
        <begin position="32"/>
        <end position="208"/>
    </location>
</feature>
<dbReference type="SMART" id="SM00047">
    <property type="entry name" value="LYZ2"/>
    <property type="match status" value="1"/>
</dbReference>
<dbReference type="GO" id="GO:0004040">
    <property type="term" value="F:amidase activity"/>
    <property type="evidence" value="ECO:0007669"/>
    <property type="project" value="InterPro"/>
</dbReference>
<evidence type="ECO:0000256" key="1">
    <source>
        <dbReference type="ARBA" id="ARBA00010266"/>
    </source>
</evidence>
<dbReference type="EMBL" id="PUAP01000015">
    <property type="protein sequence ID" value="PQF24479.1"/>
    <property type="molecule type" value="Genomic_DNA"/>
</dbReference>
<dbReference type="InterPro" id="IPR051056">
    <property type="entry name" value="Glycosyl_Hydrolase_73"/>
</dbReference>
<gene>
    <name evidence="5" type="ORF">CUS89_04195</name>
</gene>
<dbReference type="SUPFAM" id="SSF51261">
    <property type="entry name" value="Duplicated hybrid motif"/>
    <property type="match status" value="1"/>
</dbReference>
<dbReference type="AlphaFoldDB" id="A0A2S7RWW1"/>
<evidence type="ECO:0000313" key="6">
    <source>
        <dbReference type="Proteomes" id="UP000237934"/>
    </source>
</evidence>
<sequence>MKYSKKILSSLLIGTQVLGLLGSIPVEASSHLENETQVTTGSEQLVPENQDSIDTVDQSDATVDSGENKDETDQDKEESSVEVPNKAEDQDKTEDSAEITRPSNEESNLEKPTKDESSHESEKEQPVKEDTKDTINKEIVTEDSSEKTNQSVTPTINTQSTKQTREQTAEVSVNEVPSTVESPTSLPVTNGNQSVSAHDESSIEEGIKGKKNKVTESFIKKIGEDARKVAEENDLYASVMIAQAILESASGQSLLSQEPNYNLFGMKGAYQGKSVTFLTQEDNGNGQLYNVEAKFRKYETYKESLKDYAKLLKEGITGDKDFYSGAWKSKTSKYQEATKFLTGKYATDTNYHKKLNNLIVTYELTEYDHPSLKEAKTGIFTCPLEDYTLTSTFGGRGGEFHRGIDLAAPQGTPIYAVKDGIVRKSEYHDSWGNYIMLEHADGTATLYAHQAKCLAKVGEEVKQGQLIGYVGSTGNSTGPHLHLEVCQDTSLSKDKLVDPLLLLK</sequence>
<dbReference type="Proteomes" id="UP000237934">
    <property type="component" value="Unassembled WGS sequence"/>
</dbReference>
<dbReference type="Gene3D" id="2.70.70.10">
    <property type="entry name" value="Glucose Permease (Domain IIA)"/>
    <property type="match status" value="1"/>
</dbReference>
<feature type="compositionally biased region" description="Basic and acidic residues" evidence="3">
    <location>
        <begin position="85"/>
        <end position="95"/>
    </location>
</feature>
<evidence type="ECO:0000259" key="4">
    <source>
        <dbReference type="SMART" id="SM00047"/>
    </source>
</evidence>
<evidence type="ECO:0000256" key="3">
    <source>
        <dbReference type="SAM" id="MobiDB-lite"/>
    </source>
</evidence>
<feature type="compositionally biased region" description="Polar residues" evidence="3">
    <location>
        <begin position="35"/>
        <end position="62"/>
    </location>
</feature>
<feature type="compositionally biased region" description="Polar residues" evidence="3">
    <location>
        <begin position="169"/>
        <end position="196"/>
    </location>
</feature>
<feature type="domain" description="Mannosyl-glycoprotein endo-beta-N-acetylglucosamidase-like" evidence="4">
    <location>
        <begin position="208"/>
        <end position="368"/>
    </location>
</feature>
<dbReference type="Gene3D" id="1.10.530.10">
    <property type="match status" value="1"/>
</dbReference>
<organism evidence="5 6">
    <name type="scientific">Enterococcus mundtii</name>
    <dbReference type="NCBI Taxonomy" id="53346"/>
    <lineage>
        <taxon>Bacteria</taxon>
        <taxon>Bacillati</taxon>
        <taxon>Bacillota</taxon>
        <taxon>Bacilli</taxon>
        <taxon>Lactobacillales</taxon>
        <taxon>Enterococcaceae</taxon>
        <taxon>Enterococcus</taxon>
    </lineage>
</organism>
<protein>
    <submittedName>
        <fullName evidence="5">N-acetylmuramoyl-L-alanine amidase</fullName>
    </submittedName>
</protein>
<reference evidence="5 6" key="1">
    <citation type="journal article" date="2018" name="Pathog. Dis.">
        <title>Whole-genome sequencing based characterization of antimicrobial resistance in Enterococcus.</title>
        <authorList>
            <person name="Tyson G."/>
        </authorList>
    </citation>
    <scope>NUCLEOTIDE SEQUENCE [LARGE SCALE GENOMIC DNA]</scope>
    <source>
        <strain evidence="5 6">CVM N55263</strain>
    </source>
</reference>
<dbReference type="Pfam" id="PF01832">
    <property type="entry name" value="Glucosaminidase"/>
    <property type="match status" value="1"/>
</dbReference>
<accession>A0A2S7RWW1</accession>
<dbReference type="InterPro" id="IPR002901">
    <property type="entry name" value="MGlyc_endo_b_GlcNAc-like_dom"/>
</dbReference>
<dbReference type="Gene3D" id="4.10.80.30">
    <property type="entry name" value="DNA polymerase, domain 6"/>
    <property type="match status" value="1"/>
</dbReference>
<evidence type="ECO:0000256" key="2">
    <source>
        <dbReference type="ARBA" id="ARBA00022801"/>
    </source>
</evidence>
<feature type="compositionally biased region" description="Basic and acidic residues" evidence="3">
    <location>
        <begin position="108"/>
        <end position="146"/>
    </location>
</feature>
<dbReference type="RefSeq" id="WP_104871150.1">
    <property type="nucleotide sequence ID" value="NZ_PUAP01000015.1"/>
</dbReference>
<comment type="caution">
    <text evidence="5">The sequence shown here is derived from an EMBL/GenBank/DDBJ whole genome shotgun (WGS) entry which is preliminary data.</text>
</comment>
<feature type="compositionally biased region" description="Basic and acidic residues" evidence="3">
    <location>
        <begin position="197"/>
        <end position="208"/>
    </location>
</feature>
<proteinExistence type="inferred from homology"/>
<dbReference type="CDD" id="cd12797">
    <property type="entry name" value="M23_peptidase"/>
    <property type="match status" value="1"/>
</dbReference>
<feature type="compositionally biased region" description="Polar residues" evidence="3">
    <location>
        <begin position="147"/>
        <end position="162"/>
    </location>
</feature>
<name>A0A2S7RWW1_ENTMU</name>
<comment type="similarity">
    <text evidence="1">Belongs to the glycosyl hydrolase 73 family.</text>
</comment>
<evidence type="ECO:0000313" key="5">
    <source>
        <dbReference type="EMBL" id="PQF24479.1"/>
    </source>
</evidence>
<dbReference type="Pfam" id="PF01551">
    <property type="entry name" value="Peptidase_M23"/>
    <property type="match status" value="1"/>
</dbReference>
<dbReference type="PANTHER" id="PTHR33308:SF9">
    <property type="entry name" value="PEPTIDOGLYCAN HYDROLASE FLGJ"/>
    <property type="match status" value="1"/>
</dbReference>